<name>A0A6S7K0X0_PARCT</name>
<dbReference type="EMBL" id="CACRXK020020935">
    <property type="protein sequence ID" value="CAB4035320.1"/>
    <property type="molecule type" value="Genomic_DNA"/>
</dbReference>
<gene>
    <name evidence="1" type="ORF">PACLA_8A044726</name>
</gene>
<comment type="caution">
    <text evidence="1">The sequence shown here is derived from an EMBL/GenBank/DDBJ whole genome shotgun (WGS) entry which is preliminary data.</text>
</comment>
<evidence type="ECO:0000313" key="1">
    <source>
        <dbReference type="EMBL" id="CAB4035320.1"/>
    </source>
</evidence>
<dbReference type="AlphaFoldDB" id="A0A6S7K0X0"/>
<proteinExistence type="predicted"/>
<dbReference type="Proteomes" id="UP001152795">
    <property type="component" value="Unassembled WGS sequence"/>
</dbReference>
<organism evidence="1 2">
    <name type="scientific">Paramuricea clavata</name>
    <name type="common">Red gorgonian</name>
    <name type="synonym">Violescent sea-whip</name>
    <dbReference type="NCBI Taxonomy" id="317549"/>
    <lineage>
        <taxon>Eukaryota</taxon>
        <taxon>Metazoa</taxon>
        <taxon>Cnidaria</taxon>
        <taxon>Anthozoa</taxon>
        <taxon>Octocorallia</taxon>
        <taxon>Malacalcyonacea</taxon>
        <taxon>Plexauridae</taxon>
        <taxon>Paramuricea</taxon>
    </lineage>
</organism>
<accession>A0A6S7K0X0</accession>
<keyword evidence="2" id="KW-1185">Reference proteome</keyword>
<evidence type="ECO:0000313" key="2">
    <source>
        <dbReference type="Proteomes" id="UP001152795"/>
    </source>
</evidence>
<sequence length="107" mass="11947">MIFAFKDWRGTAIQRDTCPAATTLSKEKMTRKNPGAGIGAFSTKIHVSEQSANINLHLSCACDIDRSRGFNDYRTICVIGNLRINLVVVEYVNKGKINVKRIKEITC</sequence>
<reference evidence="1" key="1">
    <citation type="submission" date="2020-04" db="EMBL/GenBank/DDBJ databases">
        <authorList>
            <person name="Alioto T."/>
            <person name="Alioto T."/>
            <person name="Gomez Garrido J."/>
        </authorList>
    </citation>
    <scope>NUCLEOTIDE SEQUENCE</scope>
    <source>
        <strain evidence="1">A484AB</strain>
    </source>
</reference>
<protein>
    <submittedName>
        <fullName evidence="1">Uncharacterized protein</fullName>
    </submittedName>
</protein>